<evidence type="ECO:0000313" key="13">
    <source>
        <dbReference type="EMBL" id="KAK0384509.1"/>
    </source>
</evidence>
<gene>
    <name evidence="13" type="ORF">NLU13_8595</name>
</gene>
<proteinExistence type="inferred from homology"/>
<protein>
    <recommendedName>
        <fullName evidence="11">Feruloyl esterase C</fullName>
        <ecNumber evidence="11">3.1.1.73</ecNumber>
    </recommendedName>
    <alternativeName>
        <fullName evidence="11">Ferulic acid esterase C</fullName>
    </alternativeName>
</protein>
<dbReference type="GO" id="GO:0008236">
    <property type="term" value="F:serine-type peptidase activity"/>
    <property type="evidence" value="ECO:0007669"/>
    <property type="project" value="InterPro"/>
</dbReference>
<dbReference type="AlphaFoldDB" id="A0AA39GCP3"/>
<evidence type="ECO:0000256" key="1">
    <source>
        <dbReference type="ARBA" id="ARBA00004613"/>
    </source>
</evidence>
<organism evidence="13 14">
    <name type="scientific">Sarocladium strictum</name>
    <name type="common">Black bundle disease fungus</name>
    <name type="synonym">Acremonium strictum</name>
    <dbReference type="NCBI Taxonomy" id="5046"/>
    <lineage>
        <taxon>Eukaryota</taxon>
        <taxon>Fungi</taxon>
        <taxon>Dikarya</taxon>
        <taxon>Ascomycota</taxon>
        <taxon>Pezizomycotina</taxon>
        <taxon>Sordariomycetes</taxon>
        <taxon>Hypocreomycetidae</taxon>
        <taxon>Hypocreales</taxon>
        <taxon>Sarocladiaceae</taxon>
        <taxon>Sarocladium</taxon>
    </lineage>
</organism>
<sequence length="266" mass="27602">MFSLSTLALALTAAAGVLSQSAGCSGGSGLQSGQASISVNGANRDYILRVPDGYDGSTPLRLIFGFHWLGGSMSDVANSWYGLEGLSQGGAVFVAPNGIDAGWANSGGRDIAFVDALIEHLTADLCIDEEQIFATGFSYGGAMSHSVACSRPDVFRAVAVIAGATLSGCDGGQQPVAYLGIHGVVDSVLNVDAGRQLRDQWIATNGCQQKDAPEPSPGSGQHLKTEYQCSSAPVTWIAHSGDHVADPNSNGNYWAPGETWEFFNNA</sequence>
<keyword evidence="14" id="KW-1185">Reference proteome</keyword>
<evidence type="ECO:0000256" key="11">
    <source>
        <dbReference type="RuleBase" id="RU367094"/>
    </source>
</evidence>
<keyword evidence="7 11" id="KW-0119">Carbohydrate metabolism</keyword>
<dbReference type="InterPro" id="IPR001375">
    <property type="entry name" value="Peptidase_S9_cat"/>
</dbReference>
<comment type="subcellular location">
    <subcellularLocation>
        <location evidence="1 11">Secreted</location>
    </subcellularLocation>
</comment>
<dbReference type="EMBL" id="JAPDFR010000008">
    <property type="protein sequence ID" value="KAK0384509.1"/>
    <property type="molecule type" value="Genomic_DNA"/>
</dbReference>
<dbReference type="GO" id="GO:0045493">
    <property type="term" value="P:xylan catabolic process"/>
    <property type="evidence" value="ECO:0007669"/>
    <property type="project" value="UniProtKB-UniRule"/>
</dbReference>
<accession>A0AA39GCP3</accession>
<name>A0AA39GCP3_SARSR</name>
<keyword evidence="6 11" id="KW-0378">Hydrolase</keyword>
<dbReference type="Gene3D" id="3.40.50.1820">
    <property type="entry name" value="alpha/beta hydrolase"/>
    <property type="match status" value="1"/>
</dbReference>
<comment type="catalytic activity">
    <reaction evidence="10 11">
        <text>feruloyl-polysaccharide + H2O = ferulate + polysaccharide.</text>
        <dbReference type="EC" id="3.1.1.73"/>
    </reaction>
</comment>
<keyword evidence="4 11" id="KW-0858">Xylan degradation</keyword>
<evidence type="ECO:0000256" key="6">
    <source>
        <dbReference type="ARBA" id="ARBA00022801"/>
    </source>
</evidence>
<dbReference type="GO" id="GO:0005576">
    <property type="term" value="C:extracellular region"/>
    <property type="evidence" value="ECO:0007669"/>
    <property type="project" value="UniProtKB-SubCell"/>
</dbReference>
<evidence type="ECO:0000313" key="14">
    <source>
        <dbReference type="Proteomes" id="UP001175261"/>
    </source>
</evidence>
<feature type="signal peptide" evidence="11">
    <location>
        <begin position="1"/>
        <end position="19"/>
    </location>
</feature>
<keyword evidence="5 11" id="KW-0732">Signal</keyword>
<reference evidence="13" key="1">
    <citation type="submission" date="2022-10" db="EMBL/GenBank/DDBJ databases">
        <title>Determination and structural analysis of whole genome sequence of Sarocladium strictum F4-1.</title>
        <authorList>
            <person name="Hu L."/>
            <person name="Jiang Y."/>
        </authorList>
    </citation>
    <scope>NUCLEOTIDE SEQUENCE</scope>
    <source>
        <strain evidence="13">F4-1</strain>
    </source>
</reference>
<dbReference type="GO" id="GO:0006508">
    <property type="term" value="P:proteolysis"/>
    <property type="evidence" value="ECO:0007669"/>
    <property type="project" value="InterPro"/>
</dbReference>
<keyword evidence="8 11" id="KW-0624">Polysaccharide degradation</keyword>
<dbReference type="Proteomes" id="UP001175261">
    <property type="component" value="Unassembled WGS sequence"/>
</dbReference>
<dbReference type="SUPFAM" id="SSF53474">
    <property type="entry name" value="alpha/beta-Hydrolases"/>
    <property type="match status" value="1"/>
</dbReference>
<comment type="caution">
    <text evidence="13">The sequence shown here is derived from an EMBL/GenBank/DDBJ whole genome shotgun (WGS) entry which is preliminary data.</text>
</comment>
<dbReference type="EC" id="3.1.1.73" evidence="11"/>
<keyword evidence="3 11" id="KW-0964">Secreted</keyword>
<feature type="domain" description="Peptidase S9 prolyl oligopeptidase catalytic" evidence="12">
    <location>
        <begin position="101"/>
        <end position="163"/>
    </location>
</feature>
<dbReference type="InterPro" id="IPR043595">
    <property type="entry name" value="FaeB/C/D"/>
</dbReference>
<feature type="chain" id="PRO_5041487064" description="Feruloyl esterase C" evidence="11">
    <location>
        <begin position="20"/>
        <end position="266"/>
    </location>
</feature>
<evidence type="ECO:0000256" key="5">
    <source>
        <dbReference type="ARBA" id="ARBA00022729"/>
    </source>
</evidence>
<dbReference type="InterPro" id="IPR029058">
    <property type="entry name" value="AB_hydrolase_fold"/>
</dbReference>
<dbReference type="Pfam" id="PF00326">
    <property type="entry name" value="Peptidase_S9"/>
    <property type="match status" value="1"/>
</dbReference>
<evidence type="ECO:0000256" key="10">
    <source>
        <dbReference type="ARBA" id="ARBA00034075"/>
    </source>
</evidence>
<evidence type="ECO:0000256" key="7">
    <source>
        <dbReference type="ARBA" id="ARBA00023277"/>
    </source>
</evidence>
<evidence type="ECO:0000256" key="3">
    <source>
        <dbReference type="ARBA" id="ARBA00022525"/>
    </source>
</evidence>
<evidence type="ECO:0000259" key="12">
    <source>
        <dbReference type="Pfam" id="PF00326"/>
    </source>
</evidence>
<evidence type="ECO:0000256" key="8">
    <source>
        <dbReference type="ARBA" id="ARBA00023326"/>
    </source>
</evidence>
<evidence type="ECO:0000256" key="2">
    <source>
        <dbReference type="ARBA" id="ARBA00010278"/>
    </source>
</evidence>
<dbReference type="PANTHER" id="PTHR38050:SF1">
    <property type="entry name" value="FERULOYL ESTERASE C"/>
    <property type="match status" value="1"/>
</dbReference>
<evidence type="ECO:0000256" key="9">
    <source>
        <dbReference type="ARBA" id="ARBA00025250"/>
    </source>
</evidence>
<comment type="function">
    <text evidence="9 11">Involved in degradation of plant cell walls. Hydrolyzes the feruloyl-arabinose ester bond in arabinoxylans, and the feruloyl-galactose ester bond in pectin. Active against paranitrophenyl-acetate, methyl ferulate and wheat arabinoxylan.</text>
</comment>
<dbReference type="GO" id="GO:0030600">
    <property type="term" value="F:feruloyl esterase activity"/>
    <property type="evidence" value="ECO:0007669"/>
    <property type="project" value="UniProtKB-UniRule"/>
</dbReference>
<comment type="similarity">
    <text evidence="2 11">Belongs to the faeC family.</text>
</comment>
<evidence type="ECO:0000256" key="4">
    <source>
        <dbReference type="ARBA" id="ARBA00022651"/>
    </source>
</evidence>
<dbReference type="PANTHER" id="PTHR38050">
    <property type="match status" value="1"/>
</dbReference>